<proteinExistence type="predicted"/>
<evidence type="ECO:0000256" key="1">
    <source>
        <dbReference type="SAM" id="MobiDB-lite"/>
    </source>
</evidence>
<sequence length="207" mass="22613">MLAAFPAAPIGLERGTMASGSRDRPNLRTRQMTNKPFCFDNAGCVTADLKILSPEQSSFHELVNWQKGTELSSHKGGVPQCSAVTALQMIFNSTAQQPGTQETAHPLLKPPKLWNLHFLFDQPGELTSPVDHGDSTPQTLSSLEYTGGCGTYWTVLRGVCAATAPIQPKKRRHLQKDGVGYGGEGLHQGHAQMPHENQRNVGRCNRR</sequence>
<gene>
    <name evidence="2" type="ORF">UY3_07150</name>
</gene>
<dbReference type="AlphaFoldDB" id="M7BEQ5"/>
<name>M7BEQ5_CHEMY</name>
<protein>
    <submittedName>
        <fullName evidence="2">Uncharacterized protein</fullName>
    </submittedName>
</protein>
<evidence type="ECO:0000313" key="3">
    <source>
        <dbReference type="Proteomes" id="UP000031443"/>
    </source>
</evidence>
<reference evidence="3" key="1">
    <citation type="journal article" date="2013" name="Nat. Genet.">
        <title>The draft genomes of soft-shell turtle and green sea turtle yield insights into the development and evolution of the turtle-specific body plan.</title>
        <authorList>
            <person name="Wang Z."/>
            <person name="Pascual-Anaya J."/>
            <person name="Zadissa A."/>
            <person name="Li W."/>
            <person name="Niimura Y."/>
            <person name="Huang Z."/>
            <person name="Li C."/>
            <person name="White S."/>
            <person name="Xiong Z."/>
            <person name="Fang D."/>
            <person name="Wang B."/>
            <person name="Ming Y."/>
            <person name="Chen Y."/>
            <person name="Zheng Y."/>
            <person name="Kuraku S."/>
            <person name="Pignatelli M."/>
            <person name="Herrero J."/>
            <person name="Beal K."/>
            <person name="Nozawa M."/>
            <person name="Li Q."/>
            <person name="Wang J."/>
            <person name="Zhang H."/>
            <person name="Yu L."/>
            <person name="Shigenobu S."/>
            <person name="Wang J."/>
            <person name="Liu J."/>
            <person name="Flicek P."/>
            <person name="Searle S."/>
            <person name="Wang J."/>
            <person name="Kuratani S."/>
            <person name="Yin Y."/>
            <person name="Aken B."/>
            <person name="Zhang G."/>
            <person name="Irie N."/>
        </authorList>
    </citation>
    <scope>NUCLEOTIDE SEQUENCE [LARGE SCALE GENOMIC DNA]</scope>
</reference>
<organism evidence="2 3">
    <name type="scientific">Chelonia mydas</name>
    <name type="common">Green sea-turtle</name>
    <name type="synonym">Chelonia agassizi</name>
    <dbReference type="NCBI Taxonomy" id="8469"/>
    <lineage>
        <taxon>Eukaryota</taxon>
        <taxon>Metazoa</taxon>
        <taxon>Chordata</taxon>
        <taxon>Craniata</taxon>
        <taxon>Vertebrata</taxon>
        <taxon>Euteleostomi</taxon>
        <taxon>Archelosauria</taxon>
        <taxon>Testudinata</taxon>
        <taxon>Testudines</taxon>
        <taxon>Cryptodira</taxon>
        <taxon>Durocryptodira</taxon>
        <taxon>Americhelydia</taxon>
        <taxon>Chelonioidea</taxon>
        <taxon>Cheloniidae</taxon>
        <taxon>Chelonia</taxon>
    </lineage>
</organism>
<feature type="region of interest" description="Disordered" evidence="1">
    <location>
        <begin position="182"/>
        <end position="207"/>
    </location>
</feature>
<keyword evidence="3" id="KW-1185">Reference proteome</keyword>
<accession>M7BEQ5</accession>
<dbReference type="Proteomes" id="UP000031443">
    <property type="component" value="Unassembled WGS sequence"/>
</dbReference>
<evidence type="ECO:0000313" key="2">
    <source>
        <dbReference type="EMBL" id="EMP35664.1"/>
    </source>
</evidence>
<dbReference type="EMBL" id="KB527912">
    <property type="protein sequence ID" value="EMP35664.1"/>
    <property type="molecule type" value="Genomic_DNA"/>
</dbReference>